<dbReference type="Proteomes" id="UP000095564">
    <property type="component" value="Unassembled WGS sequence"/>
</dbReference>
<dbReference type="EMBL" id="CZAU01000039">
    <property type="protein sequence ID" value="CUQ07617.1"/>
    <property type="molecule type" value="Genomic_DNA"/>
</dbReference>
<evidence type="ECO:0000313" key="2">
    <source>
        <dbReference type="EMBL" id="CUQ07617.1"/>
    </source>
</evidence>
<sequence length="151" mass="17632">MSRSAQVTVMKTMKVFMLIFEIYFMYLLITGAYPEGSLKLIVGITIGLSLFRMIKEMSQPMPYSEKAIKERYENAKNALCYDDYYGSVNYYTTDQKFHGKVEVSLARGPIYGKDEDTTFECEYADEVEDKFKELVEHWKEVEANYLKANKK</sequence>
<evidence type="ECO:0000313" key="3">
    <source>
        <dbReference type="Proteomes" id="UP000095564"/>
    </source>
</evidence>
<dbReference type="AlphaFoldDB" id="A0A174THI5"/>
<accession>A0A174THI5</accession>
<name>A0A174THI5_ANAHA</name>
<dbReference type="RefSeq" id="WP_055161876.1">
    <property type="nucleotide sequence ID" value="NZ_CZAU01000039.1"/>
</dbReference>
<keyword evidence="1" id="KW-0472">Membrane</keyword>
<feature type="transmembrane region" description="Helical" evidence="1">
    <location>
        <begin position="12"/>
        <end position="30"/>
    </location>
</feature>
<gene>
    <name evidence="2" type="ORF">ERS852520_02986</name>
</gene>
<keyword evidence="1" id="KW-1133">Transmembrane helix</keyword>
<proteinExistence type="predicted"/>
<evidence type="ECO:0000256" key="1">
    <source>
        <dbReference type="SAM" id="Phobius"/>
    </source>
</evidence>
<protein>
    <submittedName>
        <fullName evidence="2">Uncharacterized protein</fullName>
    </submittedName>
</protein>
<reference evidence="2 3" key="1">
    <citation type="submission" date="2015-09" db="EMBL/GenBank/DDBJ databases">
        <authorList>
            <consortium name="Pathogen Informatics"/>
        </authorList>
    </citation>
    <scope>NUCLEOTIDE SEQUENCE [LARGE SCALE GENOMIC DNA]</scope>
    <source>
        <strain evidence="2 3">2789STDY5834908</strain>
    </source>
</reference>
<keyword evidence="1" id="KW-0812">Transmembrane</keyword>
<organism evidence="2 3">
    <name type="scientific">Anaerostipes hadrus</name>
    <dbReference type="NCBI Taxonomy" id="649756"/>
    <lineage>
        <taxon>Bacteria</taxon>
        <taxon>Bacillati</taxon>
        <taxon>Bacillota</taxon>
        <taxon>Clostridia</taxon>
        <taxon>Lachnospirales</taxon>
        <taxon>Lachnospiraceae</taxon>
        <taxon>Anaerostipes</taxon>
    </lineage>
</organism>